<sequence>MSQLLPWIKSILNIFSVALRKFQDDVVVYDFCYSSAFSVVNDSVMSLSTKSTEVVVILGDKHFFGANADIGVF</sequence>
<organism evidence="1 2">
    <name type="scientific">Fulvivirga imtechensis AK7</name>
    <dbReference type="NCBI Taxonomy" id="1237149"/>
    <lineage>
        <taxon>Bacteria</taxon>
        <taxon>Pseudomonadati</taxon>
        <taxon>Bacteroidota</taxon>
        <taxon>Cytophagia</taxon>
        <taxon>Cytophagales</taxon>
        <taxon>Fulvivirgaceae</taxon>
        <taxon>Fulvivirga</taxon>
    </lineage>
</organism>
<dbReference type="EMBL" id="AMZN01000132">
    <property type="protein sequence ID" value="ELR68205.1"/>
    <property type="molecule type" value="Genomic_DNA"/>
</dbReference>
<evidence type="ECO:0000313" key="1">
    <source>
        <dbReference type="EMBL" id="ELR68205.1"/>
    </source>
</evidence>
<dbReference type="AlphaFoldDB" id="L8JHB1"/>
<name>L8JHB1_9BACT</name>
<keyword evidence="2" id="KW-1185">Reference proteome</keyword>
<evidence type="ECO:0000313" key="2">
    <source>
        <dbReference type="Proteomes" id="UP000011135"/>
    </source>
</evidence>
<reference evidence="1 2" key="1">
    <citation type="submission" date="2012-12" db="EMBL/GenBank/DDBJ databases">
        <title>Genome assembly of Fulvivirga imtechensis AK7.</title>
        <authorList>
            <person name="Nupur N."/>
            <person name="Khatri I."/>
            <person name="Kumar R."/>
            <person name="Subramanian S."/>
            <person name="Pinnaka A."/>
        </authorList>
    </citation>
    <scope>NUCLEOTIDE SEQUENCE [LARGE SCALE GENOMIC DNA]</scope>
    <source>
        <strain evidence="1 2">AK7</strain>
    </source>
</reference>
<accession>L8JHB1</accession>
<dbReference type="Proteomes" id="UP000011135">
    <property type="component" value="Unassembled WGS sequence"/>
</dbReference>
<comment type="caution">
    <text evidence="1">The sequence shown here is derived from an EMBL/GenBank/DDBJ whole genome shotgun (WGS) entry which is preliminary data.</text>
</comment>
<proteinExistence type="predicted"/>
<protein>
    <submittedName>
        <fullName evidence="1">Uncharacterized protein</fullName>
    </submittedName>
</protein>
<gene>
    <name evidence="1" type="ORF">C900_00666</name>
</gene>